<organism evidence="3 4">
    <name type="scientific">Rhodopirellula europaea SH398</name>
    <dbReference type="NCBI Taxonomy" id="1263868"/>
    <lineage>
        <taxon>Bacteria</taxon>
        <taxon>Pseudomonadati</taxon>
        <taxon>Planctomycetota</taxon>
        <taxon>Planctomycetia</taxon>
        <taxon>Pirellulales</taxon>
        <taxon>Pirellulaceae</taxon>
        <taxon>Rhodopirellula</taxon>
    </lineage>
</organism>
<feature type="transmembrane region" description="Helical" evidence="1">
    <location>
        <begin position="113"/>
        <end position="136"/>
    </location>
</feature>
<proteinExistence type="predicted"/>
<keyword evidence="1" id="KW-0812">Transmembrane</keyword>
<evidence type="ECO:0000259" key="2">
    <source>
        <dbReference type="Pfam" id="PF12158"/>
    </source>
</evidence>
<dbReference type="PATRIC" id="fig|1263868.3.peg.3300"/>
<gene>
    <name evidence="3" type="ORF">RESH_03051</name>
</gene>
<dbReference type="InterPro" id="IPR021994">
    <property type="entry name" value="DUF3592"/>
</dbReference>
<comment type="caution">
    <text evidence="3">The sequence shown here is derived from an EMBL/GenBank/DDBJ whole genome shotgun (WGS) entry which is preliminary data.</text>
</comment>
<protein>
    <submittedName>
        <fullName evidence="3">Putative membrane protein</fullName>
    </submittedName>
</protein>
<dbReference type="EMBL" id="ANOF01000095">
    <property type="protein sequence ID" value="EMI26408.1"/>
    <property type="molecule type" value="Genomic_DNA"/>
</dbReference>
<evidence type="ECO:0000313" key="4">
    <source>
        <dbReference type="Proteomes" id="UP000011996"/>
    </source>
</evidence>
<sequence>MIRNSFGMVRVLIPLLAGCSLLASLIATVLTADFLRDAKRTTGTVVELDATTNDEGDLLFKPTFTFAANGRDYSVEAFGRVSPSPGEIGDRVDVLYDPTAPSNARIDTFSYTWLIPFVTFVFGCVFGAIHFALAWFARNFRCISQDGGEPSRDLERAS</sequence>
<dbReference type="RefSeq" id="WP_008667398.1">
    <property type="nucleotide sequence ID" value="NZ_ANOF01000095.1"/>
</dbReference>
<evidence type="ECO:0000256" key="1">
    <source>
        <dbReference type="SAM" id="Phobius"/>
    </source>
</evidence>
<feature type="domain" description="DUF3592" evidence="2">
    <location>
        <begin position="41"/>
        <end position="109"/>
    </location>
</feature>
<dbReference type="Proteomes" id="UP000011996">
    <property type="component" value="Unassembled WGS sequence"/>
</dbReference>
<dbReference type="AlphaFoldDB" id="M5S457"/>
<reference evidence="3 4" key="1">
    <citation type="journal article" date="2013" name="Mar. Genomics">
        <title>Expression of sulfatases in Rhodopirellula baltica and the diversity of sulfatases in the genus Rhodopirellula.</title>
        <authorList>
            <person name="Wegner C.E."/>
            <person name="Richter-Heitmann T."/>
            <person name="Klindworth A."/>
            <person name="Klockow C."/>
            <person name="Richter M."/>
            <person name="Achstetter T."/>
            <person name="Glockner F.O."/>
            <person name="Harder J."/>
        </authorList>
    </citation>
    <scope>NUCLEOTIDE SEQUENCE [LARGE SCALE GENOMIC DNA]</scope>
    <source>
        <strain evidence="3 4">SH398</strain>
    </source>
</reference>
<keyword evidence="1" id="KW-1133">Transmembrane helix</keyword>
<keyword evidence="1" id="KW-0472">Membrane</keyword>
<dbReference type="Pfam" id="PF12158">
    <property type="entry name" value="DUF3592"/>
    <property type="match status" value="1"/>
</dbReference>
<name>M5S457_9BACT</name>
<accession>M5S457</accession>
<evidence type="ECO:0000313" key="3">
    <source>
        <dbReference type="EMBL" id="EMI26408.1"/>
    </source>
</evidence>